<feature type="transmembrane region" description="Helical" evidence="1">
    <location>
        <begin position="45"/>
        <end position="65"/>
    </location>
</feature>
<dbReference type="Proteomes" id="UP000708208">
    <property type="component" value="Unassembled WGS sequence"/>
</dbReference>
<name>A0A8J2JQ70_9HEXA</name>
<comment type="caution">
    <text evidence="2">The sequence shown here is derived from an EMBL/GenBank/DDBJ whole genome shotgun (WGS) entry which is preliminary data.</text>
</comment>
<sequence length="383" mass="44603">MLSKPDVKFHFQVLNIFSILCLIPIKVNQATGTIARQDILWKQCVWVHFYAIQILHVLFLSWSLLRSVVFPDAYFVICQFPIHLCCSVSCILFLWYSTAQNVLEPGTTVMVFNDLYSKTEKLRRTSGLQEYSFQELLLILFPLLPVNLLLFTLFIYLWDPSQPIFITSYLRNTDLHPWTSRTFVCIEFLPWIAHMAGLEFQGFVYLSTLQMILARIDEESFTLQTEHPVTLDHIISAIEVTRQLHVLTRLFNLVFNYVTYFLKISCITVPVLFFWFTVQFSDEYPLISLMYFSLGLQTFVGFTSGTGNGFEIPMIFNEFKNSIMFAADRLEIKFWRQYTKRQLRATPCLGIEVGKFHTLQRATVPEFIQTIATTVANLLVAFQ</sequence>
<dbReference type="AlphaFoldDB" id="A0A8J2JQ70"/>
<organism evidence="2 3">
    <name type="scientific">Allacma fusca</name>
    <dbReference type="NCBI Taxonomy" id="39272"/>
    <lineage>
        <taxon>Eukaryota</taxon>
        <taxon>Metazoa</taxon>
        <taxon>Ecdysozoa</taxon>
        <taxon>Arthropoda</taxon>
        <taxon>Hexapoda</taxon>
        <taxon>Collembola</taxon>
        <taxon>Symphypleona</taxon>
        <taxon>Sminthuridae</taxon>
        <taxon>Allacma</taxon>
    </lineage>
</organism>
<keyword evidence="3" id="KW-1185">Reference proteome</keyword>
<evidence type="ECO:0000313" key="3">
    <source>
        <dbReference type="Proteomes" id="UP000708208"/>
    </source>
</evidence>
<keyword evidence="1" id="KW-1133">Transmembrane helix</keyword>
<dbReference type="EMBL" id="CAJVCH010107464">
    <property type="protein sequence ID" value="CAG7724244.1"/>
    <property type="molecule type" value="Genomic_DNA"/>
</dbReference>
<keyword evidence="1" id="KW-0472">Membrane</keyword>
<feature type="transmembrane region" description="Helical" evidence="1">
    <location>
        <begin position="136"/>
        <end position="158"/>
    </location>
</feature>
<accession>A0A8J2JQ70</accession>
<reference evidence="2" key="1">
    <citation type="submission" date="2021-06" db="EMBL/GenBank/DDBJ databases">
        <authorList>
            <person name="Hodson N. C."/>
            <person name="Mongue J. A."/>
            <person name="Jaron S. K."/>
        </authorList>
    </citation>
    <scope>NUCLEOTIDE SEQUENCE</scope>
</reference>
<feature type="transmembrane region" description="Helical" evidence="1">
    <location>
        <begin position="74"/>
        <end position="96"/>
    </location>
</feature>
<protein>
    <submittedName>
        <fullName evidence="2">Uncharacterized protein</fullName>
    </submittedName>
</protein>
<evidence type="ECO:0000313" key="2">
    <source>
        <dbReference type="EMBL" id="CAG7724244.1"/>
    </source>
</evidence>
<evidence type="ECO:0000256" key="1">
    <source>
        <dbReference type="SAM" id="Phobius"/>
    </source>
</evidence>
<keyword evidence="1" id="KW-0812">Transmembrane</keyword>
<gene>
    <name evidence="2" type="ORF">AFUS01_LOCUS13278</name>
</gene>
<feature type="transmembrane region" description="Helical" evidence="1">
    <location>
        <begin position="257"/>
        <end position="278"/>
    </location>
</feature>
<proteinExistence type="predicted"/>
<feature type="transmembrane region" description="Helical" evidence="1">
    <location>
        <begin position="7"/>
        <end position="25"/>
    </location>
</feature>
<feature type="transmembrane region" description="Helical" evidence="1">
    <location>
        <begin position="284"/>
        <end position="304"/>
    </location>
</feature>